<reference evidence="3 4" key="1">
    <citation type="submission" date="2021-03" db="EMBL/GenBank/DDBJ databases">
        <title>Genomic Encyclopedia of Type Strains, Phase IV (KMG-IV): sequencing the most valuable type-strain genomes for metagenomic binning, comparative biology and taxonomic classification.</title>
        <authorList>
            <person name="Goeker M."/>
        </authorList>
    </citation>
    <scope>NUCLEOTIDE SEQUENCE [LARGE SCALE GENOMIC DNA]</scope>
    <source>
        <strain evidence="3 4">DSM 14349</strain>
    </source>
</reference>
<gene>
    <name evidence="3" type="ORF">J2Z32_000777</name>
</gene>
<keyword evidence="2" id="KW-1133">Transmembrane helix</keyword>
<comment type="caution">
    <text evidence="3">The sequence shown here is derived from an EMBL/GenBank/DDBJ whole genome shotgun (WGS) entry which is preliminary data.</text>
</comment>
<dbReference type="Proteomes" id="UP001519272">
    <property type="component" value="Unassembled WGS sequence"/>
</dbReference>
<accession>A0ABS4FNJ7</accession>
<feature type="coiled-coil region" evidence="1">
    <location>
        <begin position="36"/>
        <end position="67"/>
    </location>
</feature>
<evidence type="ECO:0000313" key="3">
    <source>
        <dbReference type="EMBL" id="MBP1904160.1"/>
    </source>
</evidence>
<keyword evidence="4" id="KW-1185">Reference proteome</keyword>
<evidence type="ECO:0000313" key="4">
    <source>
        <dbReference type="Proteomes" id="UP001519272"/>
    </source>
</evidence>
<dbReference type="RefSeq" id="WP_342453910.1">
    <property type="nucleotide sequence ID" value="NZ_JAGGKG010000002.1"/>
</dbReference>
<keyword evidence="2" id="KW-0812">Transmembrane</keyword>
<evidence type="ECO:0000256" key="2">
    <source>
        <dbReference type="SAM" id="Phobius"/>
    </source>
</evidence>
<proteinExistence type="predicted"/>
<evidence type="ECO:0000256" key="1">
    <source>
        <dbReference type="SAM" id="Coils"/>
    </source>
</evidence>
<keyword evidence="1" id="KW-0175">Coiled coil</keyword>
<dbReference type="EMBL" id="JAGGKG010000002">
    <property type="protein sequence ID" value="MBP1904160.1"/>
    <property type="molecule type" value="Genomic_DNA"/>
</dbReference>
<organism evidence="3 4">
    <name type="scientific">Paenibacillus turicensis</name>
    <dbReference type="NCBI Taxonomy" id="160487"/>
    <lineage>
        <taxon>Bacteria</taxon>
        <taxon>Bacillati</taxon>
        <taxon>Bacillota</taxon>
        <taxon>Bacilli</taxon>
        <taxon>Bacillales</taxon>
        <taxon>Paenibacillaceae</taxon>
        <taxon>Paenibacillus</taxon>
    </lineage>
</organism>
<protein>
    <submittedName>
        <fullName evidence="3">Uncharacterized protein</fullName>
    </submittedName>
</protein>
<feature type="transmembrane region" description="Helical" evidence="2">
    <location>
        <begin position="6"/>
        <end position="23"/>
    </location>
</feature>
<sequence>MFTEPWFYIVMLGVAAILYSFLIPGRVNNNMKPNQNNEIEATLEQYMAEIENENQELIHLITQMKQEFTTKQLATQEQIVELRNRLVTVEQGVQSQEIKFRTFTSTQETTLMARMSEAAVAQPDLKQVVIEEEAPVLEEVLVEEEPIKKHEDSLHDRYPELFELYNQGKSIDMIAKAVGIQRGEVQLILQLANKEESS</sequence>
<keyword evidence="2" id="KW-0472">Membrane</keyword>
<name>A0ABS4FNJ7_9BACL</name>